<dbReference type="SMART" id="SM00220">
    <property type="entry name" value="S_TKc"/>
    <property type="match status" value="1"/>
</dbReference>
<proteinExistence type="predicted"/>
<dbReference type="SUPFAM" id="SSF56112">
    <property type="entry name" value="Protein kinase-like (PK-like)"/>
    <property type="match status" value="1"/>
</dbReference>
<evidence type="ECO:0000259" key="2">
    <source>
        <dbReference type="PROSITE" id="PS50011"/>
    </source>
</evidence>
<feature type="domain" description="Protein kinase" evidence="2">
    <location>
        <begin position="1"/>
        <end position="283"/>
    </location>
</feature>
<feature type="compositionally biased region" description="Polar residues" evidence="1">
    <location>
        <begin position="318"/>
        <end position="328"/>
    </location>
</feature>
<dbReference type="InterPro" id="IPR011009">
    <property type="entry name" value="Kinase-like_dom_sf"/>
</dbReference>
<protein>
    <submittedName>
        <fullName evidence="3">Kinase-like domain-containing protein</fullName>
    </submittedName>
</protein>
<reference evidence="3" key="1">
    <citation type="submission" date="2017-08" db="EMBL/GenBank/DDBJ databases">
        <authorList>
            <person name="Polle J.E."/>
            <person name="Barry K."/>
            <person name="Cushman J."/>
            <person name="Schmutz J."/>
            <person name="Tran D."/>
            <person name="Hathwaick L.T."/>
            <person name="Yim W.C."/>
            <person name="Jenkins J."/>
            <person name="Mckie-Krisberg Z.M."/>
            <person name="Prochnik S."/>
            <person name="Lindquist E."/>
            <person name="Dockter R.B."/>
            <person name="Adam C."/>
            <person name="Molina H."/>
            <person name="Bunkerborg J."/>
            <person name="Jin E."/>
            <person name="Buchheim M."/>
            <person name="Magnuson J."/>
        </authorList>
    </citation>
    <scope>NUCLEOTIDE SEQUENCE</scope>
    <source>
        <strain evidence="3">CCAP 19/18</strain>
    </source>
</reference>
<organism evidence="3 4">
    <name type="scientific">Dunaliella salina</name>
    <name type="common">Green alga</name>
    <name type="synonym">Protococcus salinus</name>
    <dbReference type="NCBI Taxonomy" id="3046"/>
    <lineage>
        <taxon>Eukaryota</taxon>
        <taxon>Viridiplantae</taxon>
        <taxon>Chlorophyta</taxon>
        <taxon>core chlorophytes</taxon>
        <taxon>Chlorophyceae</taxon>
        <taxon>CS clade</taxon>
        <taxon>Chlamydomonadales</taxon>
        <taxon>Dunaliellaceae</taxon>
        <taxon>Dunaliella</taxon>
    </lineage>
</organism>
<sequence length="483" mass="52011">MVLELLAEGSFGKVYSGKWRGADVAVKVIMLPGNMSGREKREKMVVWEAAISSSLIHPNVCQTYHYSIKPVRESSRSGLEMGDLGSAVVFSESEVSSSKPKSGFLTDSKGHNSGSSGAPEEVHSYEVQLVLEYCDRLSLRDALDAGMFMTPMGLNYAAQLECAMDVAKAMLHLHCHNILHLDLKTRNVLLASSGTEGKGVTCKVGAEGRITFGIVLWELFTCGAPFRGVPTALLGHSIVKDGKRPGWPPVVPTGYKDLANACWDQSPDARPSFEVILEELQKLRSGLGIPTPPLQHVPVQRPQRKHPQSQEDRGSPFSAPQVQCQASRSGPLVKGPSEVLLQAQPPTSMAVPEAGLTQGQDRGTPGRQALKAASAHDVKGEETSCSADLVHERVGQRQLRHPPPGTRERGPSRMRRSVNKGGTGEPLLIIGAEGGSEKQARHHKSLILQSSNLPSIGEDDAQHQLSSSPNSNEPFHAHNAPCS</sequence>
<dbReference type="Gene3D" id="1.10.510.10">
    <property type="entry name" value="Transferase(Phosphotransferase) domain 1"/>
    <property type="match status" value="2"/>
</dbReference>
<feature type="compositionally biased region" description="Polar residues" evidence="1">
    <location>
        <begin position="463"/>
        <end position="473"/>
    </location>
</feature>
<accession>A0ABQ7GS06</accession>
<name>A0ABQ7GS06_DUNSA</name>
<dbReference type="InterPro" id="IPR008271">
    <property type="entry name" value="Ser/Thr_kinase_AS"/>
</dbReference>
<dbReference type="InterPro" id="IPR001245">
    <property type="entry name" value="Ser-Thr/Tyr_kinase_cat_dom"/>
</dbReference>
<keyword evidence="4" id="KW-1185">Reference proteome</keyword>
<dbReference type="PROSITE" id="PS00108">
    <property type="entry name" value="PROTEIN_KINASE_ST"/>
    <property type="match status" value="1"/>
</dbReference>
<gene>
    <name evidence="3" type="ORF">DUNSADRAFT_4475</name>
</gene>
<feature type="region of interest" description="Disordered" evidence="1">
    <location>
        <begin position="287"/>
        <end position="483"/>
    </location>
</feature>
<evidence type="ECO:0000256" key="1">
    <source>
        <dbReference type="SAM" id="MobiDB-lite"/>
    </source>
</evidence>
<evidence type="ECO:0000313" key="3">
    <source>
        <dbReference type="EMBL" id="KAF5837370.1"/>
    </source>
</evidence>
<dbReference type="Proteomes" id="UP000815325">
    <property type="component" value="Unassembled WGS sequence"/>
</dbReference>
<dbReference type="EMBL" id="MU069618">
    <property type="protein sequence ID" value="KAF5837370.1"/>
    <property type="molecule type" value="Genomic_DNA"/>
</dbReference>
<dbReference type="Pfam" id="PF07714">
    <property type="entry name" value="PK_Tyr_Ser-Thr"/>
    <property type="match status" value="2"/>
</dbReference>
<dbReference type="Gene3D" id="3.30.200.20">
    <property type="entry name" value="Phosphorylase Kinase, domain 1"/>
    <property type="match status" value="1"/>
</dbReference>
<dbReference type="PANTHER" id="PTHR44329">
    <property type="entry name" value="SERINE/THREONINE-PROTEIN KINASE TNNI3K-RELATED"/>
    <property type="match status" value="1"/>
</dbReference>
<dbReference type="InterPro" id="IPR051681">
    <property type="entry name" value="Ser/Thr_Kinases-Pseudokinases"/>
</dbReference>
<dbReference type="PANTHER" id="PTHR44329:SF214">
    <property type="entry name" value="PROTEIN KINASE DOMAIN-CONTAINING PROTEIN"/>
    <property type="match status" value="1"/>
</dbReference>
<comment type="caution">
    <text evidence="3">The sequence shown here is derived from an EMBL/GenBank/DDBJ whole genome shotgun (WGS) entry which is preliminary data.</text>
</comment>
<dbReference type="InterPro" id="IPR000719">
    <property type="entry name" value="Prot_kinase_dom"/>
</dbReference>
<dbReference type="PROSITE" id="PS50011">
    <property type="entry name" value="PROTEIN_KINASE_DOM"/>
    <property type="match status" value="1"/>
</dbReference>
<feature type="region of interest" description="Disordered" evidence="1">
    <location>
        <begin position="97"/>
        <end position="120"/>
    </location>
</feature>
<evidence type="ECO:0000313" key="4">
    <source>
        <dbReference type="Proteomes" id="UP000815325"/>
    </source>
</evidence>